<dbReference type="Gene3D" id="1.10.10.10">
    <property type="entry name" value="Winged helix-like DNA-binding domain superfamily/Winged helix DNA-binding domain"/>
    <property type="match status" value="1"/>
</dbReference>
<dbReference type="AlphaFoldDB" id="K0Q586"/>
<evidence type="ECO:0000313" key="3">
    <source>
        <dbReference type="Proteomes" id="UP000009319"/>
    </source>
</evidence>
<protein>
    <submittedName>
        <fullName evidence="2">Putative transcriptional regulator, Crp/Fnr family</fullName>
    </submittedName>
</protein>
<dbReference type="RefSeq" id="WP_007537036.1">
    <property type="nucleotide sequence ID" value="NZ_HF536773.1"/>
</dbReference>
<proteinExistence type="predicted"/>
<gene>
    <name evidence="2" type="ORF">BN77_p10920</name>
</gene>
<dbReference type="GO" id="GO:0003677">
    <property type="term" value="F:DNA binding"/>
    <property type="evidence" value="ECO:0007669"/>
    <property type="project" value="InterPro"/>
</dbReference>
<dbReference type="GO" id="GO:0006355">
    <property type="term" value="P:regulation of DNA-templated transcription"/>
    <property type="evidence" value="ECO:0007669"/>
    <property type="project" value="InterPro"/>
</dbReference>
<dbReference type="InterPro" id="IPR036388">
    <property type="entry name" value="WH-like_DNA-bd_sf"/>
</dbReference>
<name>K0Q586_9HYPH</name>
<comment type="caution">
    <text evidence="2">The sequence shown here is derived from an EMBL/GenBank/DDBJ whole genome shotgun (WGS) entry which is preliminary data.</text>
</comment>
<organism evidence="2 3">
    <name type="scientific">Rhizobium mesoamericanum STM3625</name>
    <dbReference type="NCBI Taxonomy" id="1211777"/>
    <lineage>
        <taxon>Bacteria</taxon>
        <taxon>Pseudomonadati</taxon>
        <taxon>Pseudomonadota</taxon>
        <taxon>Alphaproteobacteria</taxon>
        <taxon>Hyphomicrobiales</taxon>
        <taxon>Rhizobiaceae</taxon>
        <taxon>Rhizobium/Agrobacterium group</taxon>
        <taxon>Rhizobium</taxon>
    </lineage>
</organism>
<evidence type="ECO:0000313" key="2">
    <source>
        <dbReference type="EMBL" id="CCM78264.1"/>
    </source>
</evidence>
<dbReference type="InterPro" id="IPR036390">
    <property type="entry name" value="WH_DNA-bd_sf"/>
</dbReference>
<dbReference type="Pfam" id="PF13545">
    <property type="entry name" value="HTH_Crp_2"/>
    <property type="match status" value="1"/>
</dbReference>
<dbReference type="InterPro" id="IPR012318">
    <property type="entry name" value="HTH_CRP"/>
</dbReference>
<feature type="domain" description="HTH crp-type" evidence="1">
    <location>
        <begin position="9"/>
        <end position="59"/>
    </location>
</feature>
<evidence type="ECO:0000259" key="1">
    <source>
        <dbReference type="Pfam" id="PF13545"/>
    </source>
</evidence>
<dbReference type="EMBL" id="CANI01000036">
    <property type="protein sequence ID" value="CCM78264.1"/>
    <property type="molecule type" value="Genomic_DNA"/>
</dbReference>
<dbReference type="Proteomes" id="UP000009319">
    <property type="component" value="Unassembled WGS sequence"/>
</dbReference>
<dbReference type="HOGENOM" id="CLU_2397557_0_0_5"/>
<reference evidence="2 3" key="1">
    <citation type="journal article" date="2013" name="Genome Announc.">
        <title>Draft Genome Sequence of Rhizobium mesoamericanum STM3625, a Nitrogen-Fixing Symbiont of Mimosa pudica Isolated in French Guiana (South America).</title>
        <authorList>
            <person name="Moulin L."/>
            <person name="Mornico D."/>
            <person name="Melkonian R."/>
            <person name="Klonowska A."/>
        </authorList>
    </citation>
    <scope>NUCLEOTIDE SEQUENCE [LARGE SCALE GENOMIC DNA]</scope>
    <source>
        <strain evidence="2 3">STM3625</strain>
    </source>
</reference>
<dbReference type="SUPFAM" id="SSF46785">
    <property type="entry name" value="Winged helix' DNA-binding domain"/>
    <property type="match status" value="1"/>
</dbReference>
<accession>K0Q586</accession>
<dbReference type="eggNOG" id="COG0664">
    <property type="taxonomic scope" value="Bacteria"/>
</dbReference>
<sequence length="93" mass="10337">MVDDRSATNSFGLTHEYLSIMLGARRPSVTDAIHVLEGEQLIRSTRGNLGIRDRSRLVEFAGESYGTPEAEHRRLMSLPLTSRKTRASTHALA</sequence>
<keyword evidence="3" id="KW-1185">Reference proteome</keyword>
<dbReference type="STRING" id="1211777.BN77_p10920"/>